<name>A0A2N5SSH6_9BASI</name>
<dbReference type="Proteomes" id="UP000235392">
    <property type="component" value="Unassembled WGS sequence"/>
</dbReference>
<evidence type="ECO:0000313" key="2">
    <source>
        <dbReference type="Proteomes" id="UP000235392"/>
    </source>
</evidence>
<protein>
    <submittedName>
        <fullName evidence="1">Uncharacterized protein</fullName>
    </submittedName>
</protein>
<gene>
    <name evidence="1" type="ORF">PCASD_18054</name>
</gene>
<evidence type="ECO:0000313" key="1">
    <source>
        <dbReference type="EMBL" id="PLW16202.1"/>
    </source>
</evidence>
<proteinExistence type="predicted"/>
<accession>A0A2N5SSH6</accession>
<dbReference type="AlphaFoldDB" id="A0A2N5SSH6"/>
<sequence length="129" mass="14664">MAEFEVTEQPLFVNAKEVLSSLNLQHNCHNGNCQLTKTRVMRVERQDSQVKAMEVAHEDNKKFILNSCSLQAIKFHRRTSGLKLETVEPLQWLNALHDGLNKWKANKKKGKTIVPVSNAATRVNPAFLI</sequence>
<dbReference type="EMBL" id="PGCI01000778">
    <property type="protein sequence ID" value="PLW16202.1"/>
    <property type="molecule type" value="Genomic_DNA"/>
</dbReference>
<organism evidence="1 2">
    <name type="scientific">Puccinia coronata f. sp. avenae</name>
    <dbReference type="NCBI Taxonomy" id="200324"/>
    <lineage>
        <taxon>Eukaryota</taxon>
        <taxon>Fungi</taxon>
        <taxon>Dikarya</taxon>
        <taxon>Basidiomycota</taxon>
        <taxon>Pucciniomycotina</taxon>
        <taxon>Pucciniomycetes</taxon>
        <taxon>Pucciniales</taxon>
        <taxon>Pucciniaceae</taxon>
        <taxon>Puccinia</taxon>
    </lineage>
</organism>
<comment type="caution">
    <text evidence="1">The sequence shown here is derived from an EMBL/GenBank/DDBJ whole genome shotgun (WGS) entry which is preliminary data.</text>
</comment>
<reference evidence="1 2" key="1">
    <citation type="submission" date="2017-11" db="EMBL/GenBank/DDBJ databases">
        <title>De novo assembly and phasing of dikaryotic genomes from two isolates of Puccinia coronata f. sp. avenae, the causal agent of oat crown rust.</title>
        <authorList>
            <person name="Miller M.E."/>
            <person name="Zhang Y."/>
            <person name="Omidvar V."/>
            <person name="Sperschneider J."/>
            <person name="Schwessinger B."/>
            <person name="Raley C."/>
            <person name="Palmer J.M."/>
            <person name="Garnica D."/>
            <person name="Upadhyaya N."/>
            <person name="Rathjen J."/>
            <person name="Taylor J.M."/>
            <person name="Park R.F."/>
            <person name="Dodds P.N."/>
            <person name="Hirsch C.D."/>
            <person name="Kianian S.F."/>
            <person name="Figueroa M."/>
        </authorList>
    </citation>
    <scope>NUCLEOTIDE SEQUENCE [LARGE SCALE GENOMIC DNA]</scope>
    <source>
        <strain evidence="1">12SD80</strain>
    </source>
</reference>